<evidence type="ECO:0000256" key="4">
    <source>
        <dbReference type="ARBA" id="ARBA00022737"/>
    </source>
</evidence>
<dbReference type="PANTHER" id="PTHR12360">
    <property type="entry name" value="NUCLEAR TRANSCRIPTION FACTOR, X-BOX BINDING 1 NFX1"/>
    <property type="match status" value="1"/>
</dbReference>
<dbReference type="SMART" id="SM00438">
    <property type="entry name" value="ZnF_NFX"/>
    <property type="match status" value="9"/>
</dbReference>
<dbReference type="AlphaFoldDB" id="A0A9W8G4T9"/>
<dbReference type="SUPFAM" id="SSF82708">
    <property type="entry name" value="R3H domain"/>
    <property type="match status" value="1"/>
</dbReference>
<evidence type="ECO:0000259" key="12">
    <source>
        <dbReference type="PROSITE" id="PS50016"/>
    </source>
</evidence>
<keyword evidence="4" id="KW-0677">Repeat</keyword>
<dbReference type="Gene3D" id="3.30.1370.50">
    <property type="entry name" value="R3H-like domain"/>
    <property type="match status" value="1"/>
</dbReference>
<dbReference type="PROSITE" id="PS50016">
    <property type="entry name" value="ZF_PHD_2"/>
    <property type="match status" value="1"/>
</dbReference>
<evidence type="ECO:0000256" key="2">
    <source>
        <dbReference type="ARBA" id="ARBA00007269"/>
    </source>
</evidence>
<dbReference type="PROSITE" id="PS01359">
    <property type="entry name" value="ZF_PHD_1"/>
    <property type="match status" value="1"/>
</dbReference>
<dbReference type="InterPro" id="IPR001841">
    <property type="entry name" value="Znf_RING"/>
</dbReference>
<dbReference type="EMBL" id="JANBTW010000094">
    <property type="protein sequence ID" value="KAJ2671799.1"/>
    <property type="molecule type" value="Genomic_DNA"/>
</dbReference>
<evidence type="ECO:0000256" key="9">
    <source>
        <dbReference type="ARBA" id="ARBA00023242"/>
    </source>
</evidence>
<dbReference type="InterPro" id="IPR036867">
    <property type="entry name" value="R3H_dom_sf"/>
</dbReference>
<evidence type="ECO:0000256" key="6">
    <source>
        <dbReference type="ARBA" id="ARBA00022833"/>
    </source>
</evidence>
<dbReference type="InterPro" id="IPR000967">
    <property type="entry name" value="Znf_NFX1"/>
</dbReference>
<dbReference type="GO" id="GO:0008270">
    <property type="term" value="F:zinc ion binding"/>
    <property type="evidence" value="ECO:0007669"/>
    <property type="project" value="UniProtKB-KW"/>
</dbReference>
<dbReference type="SUPFAM" id="SSF57850">
    <property type="entry name" value="RING/U-box"/>
    <property type="match status" value="1"/>
</dbReference>
<evidence type="ECO:0000256" key="1">
    <source>
        <dbReference type="ARBA" id="ARBA00004123"/>
    </source>
</evidence>
<evidence type="ECO:0000256" key="8">
    <source>
        <dbReference type="ARBA" id="ARBA00023163"/>
    </source>
</evidence>
<feature type="domain" description="R3H" evidence="14">
    <location>
        <begin position="774"/>
        <end position="837"/>
    </location>
</feature>
<name>A0A9W8G4T9_9FUNG</name>
<comment type="caution">
    <text evidence="15">The sequence shown here is derived from an EMBL/GenBank/DDBJ whole genome shotgun (WGS) entry which is preliminary data.</text>
</comment>
<dbReference type="PROSITE" id="PS51061">
    <property type="entry name" value="R3H"/>
    <property type="match status" value="1"/>
</dbReference>
<dbReference type="Proteomes" id="UP001151518">
    <property type="component" value="Unassembled WGS sequence"/>
</dbReference>
<dbReference type="PANTHER" id="PTHR12360:SF12">
    <property type="entry name" value="TRANSCRIPTIONAL REPRESSOR NF-X1"/>
    <property type="match status" value="1"/>
</dbReference>
<sequence length="1076" mass="116944">MLIDIAENNEDQPSDLSRRRRNRNNNRNNGNNTDGKSTTKTPSGNRSRKSGKARATASAAVTVGGGRLFDGSLTNDYDVSEENDEEATAVDSSVCQNTNTEATLLGLSSTLAKRLKNSTYECMICCDKVRPRHAIWQCDNCWAIFHIGCLKKWVKSCSDNPSVRWRCPGCQHSRAAAPSHYVCFCGATRDPEPVRGNVPHSCGRICGRNRGPHCPHPCPLPCHPGPCPSCTAMAPEQYCFCGRLSYQLRCGADYDPVNGVKSCGAVCGEMLGCGEHKCAQTCHPGLCQSCPNEEEQMCYCGKHTRTVKCGSGRPLETFVTKQPEGEQSEAVSAIGFYSCGERCNQLLNCGVHKCDQVCHVHRDPALGHGDCPLDPETVNTCHCGSSLASELGSPRSKCTDPVPSCGLKCQKQLNGCSHPCNEVCHPGACPPCKTQVKARCNCGAKTFNVECHKAHGSSDERPQCQRVCSKMRACRRHQCSTRCCASSHEDVDGVVVPSEKIPPGVTDPHQCTLICGRLLRCKAHRCMELCHRGPCPPCWNTSFEELSCACGRTRLLPPISCGTTLPTCHYPCQRTRSCGHISLTTHECHSDDVPCPPCPVLVTARCMCGGKEMKNVPCHRSNAASCGGICNKLLPCGGHRCQRSCHRPDEPCLRGQPCRQTCRKPRKTCGHPCTLTCHSPAMCDESKLCEMSVTITCGCGRITAEETCGATLANPRSFSSNTKKLLCNEICKIALRNRRLALAFNSPELAEAPLSGLVKATYSEDMLQFTRANLAWVREIEAIVAAFVGDPHKQTLRFSPMKRALRGFLHALGPFHGCLSRSIDREPQRSVCWDRTPHATIPSIALSSAIRYIQPPQIICSERIYIPEDSDFDDSASHVFDGSGPGTNMAVERLRKKIDYISISDLRHGLTCEELTAEVKKAIPHVAPFVLRWKGEDLVEMYCKEQESKNEHLTKWEALLKSKLPHMGVAGSVVGVKCVASATGSASQPQPAAKSQRQRAESSASSTGGHNSTAATPRPSSIVVSAEDDTTMPEASDGAGYDSVPDDWESINVHDDEGDSSNNKQTTFGDAKANNA</sequence>
<keyword evidence="6" id="KW-0862">Zinc</keyword>
<dbReference type="InterPro" id="IPR019786">
    <property type="entry name" value="Zinc_finger_PHD-type_CS"/>
</dbReference>
<evidence type="ECO:0000256" key="7">
    <source>
        <dbReference type="ARBA" id="ARBA00023015"/>
    </source>
</evidence>
<dbReference type="GO" id="GO:0000981">
    <property type="term" value="F:DNA-binding transcription factor activity, RNA polymerase II-specific"/>
    <property type="evidence" value="ECO:0007669"/>
    <property type="project" value="TreeGrafter"/>
</dbReference>
<keyword evidence="3" id="KW-0479">Metal-binding</keyword>
<dbReference type="PROSITE" id="PS50089">
    <property type="entry name" value="ZF_RING_2"/>
    <property type="match status" value="1"/>
</dbReference>
<keyword evidence="5 10" id="KW-0863">Zinc-finger</keyword>
<evidence type="ECO:0000259" key="13">
    <source>
        <dbReference type="PROSITE" id="PS50089"/>
    </source>
</evidence>
<evidence type="ECO:0000256" key="5">
    <source>
        <dbReference type="ARBA" id="ARBA00022771"/>
    </source>
</evidence>
<keyword evidence="9" id="KW-0539">Nucleus</keyword>
<evidence type="ECO:0000256" key="3">
    <source>
        <dbReference type="ARBA" id="ARBA00022723"/>
    </source>
</evidence>
<dbReference type="CDD" id="cd06008">
    <property type="entry name" value="NF-X1-zinc-finger"/>
    <property type="match status" value="5"/>
</dbReference>
<feature type="compositionally biased region" description="Polar residues" evidence="11">
    <location>
        <begin position="33"/>
        <end position="45"/>
    </location>
</feature>
<feature type="domain" description="PHD-type" evidence="12">
    <location>
        <begin position="119"/>
        <end position="173"/>
    </location>
</feature>
<dbReference type="Pfam" id="PF01422">
    <property type="entry name" value="zf-NF-X1"/>
    <property type="match status" value="7"/>
</dbReference>
<feature type="compositionally biased region" description="Polar residues" evidence="11">
    <location>
        <begin position="1060"/>
        <end position="1076"/>
    </location>
</feature>
<accession>A0A9W8G4T9</accession>
<evidence type="ECO:0000313" key="15">
    <source>
        <dbReference type="EMBL" id="KAJ2671799.1"/>
    </source>
</evidence>
<dbReference type="InterPro" id="IPR001374">
    <property type="entry name" value="R3H_dom"/>
</dbReference>
<dbReference type="GO" id="GO:0000122">
    <property type="term" value="P:negative regulation of transcription by RNA polymerase II"/>
    <property type="evidence" value="ECO:0007669"/>
    <property type="project" value="TreeGrafter"/>
</dbReference>
<gene>
    <name evidence="15" type="primary">FAP1</name>
    <name evidence="15" type="ORF">GGI25_005350</name>
</gene>
<dbReference type="Pfam" id="PF01424">
    <property type="entry name" value="R3H"/>
    <property type="match status" value="1"/>
</dbReference>
<keyword evidence="7" id="KW-0805">Transcription regulation</keyword>
<organism evidence="15 16">
    <name type="scientific">Coemansia spiralis</name>
    <dbReference type="NCBI Taxonomy" id="417178"/>
    <lineage>
        <taxon>Eukaryota</taxon>
        <taxon>Fungi</taxon>
        <taxon>Fungi incertae sedis</taxon>
        <taxon>Zoopagomycota</taxon>
        <taxon>Kickxellomycotina</taxon>
        <taxon>Kickxellomycetes</taxon>
        <taxon>Kickxellales</taxon>
        <taxon>Kickxellaceae</taxon>
        <taxon>Coemansia</taxon>
    </lineage>
</organism>
<protein>
    <submittedName>
        <fullName evidence="15">FKBP12-associated protein</fullName>
    </submittedName>
</protein>
<evidence type="ECO:0000313" key="16">
    <source>
        <dbReference type="Proteomes" id="UP001151518"/>
    </source>
</evidence>
<dbReference type="OrthoDB" id="6512771at2759"/>
<reference evidence="15" key="1">
    <citation type="submission" date="2022-07" db="EMBL/GenBank/DDBJ databases">
        <title>Phylogenomic reconstructions and comparative analyses of Kickxellomycotina fungi.</title>
        <authorList>
            <person name="Reynolds N.K."/>
            <person name="Stajich J.E."/>
            <person name="Barry K."/>
            <person name="Grigoriev I.V."/>
            <person name="Crous P."/>
            <person name="Smith M.E."/>
        </authorList>
    </citation>
    <scope>NUCLEOTIDE SEQUENCE</scope>
    <source>
        <strain evidence="15">NRRL 3115</strain>
    </source>
</reference>
<dbReference type="GO" id="GO:0005634">
    <property type="term" value="C:nucleus"/>
    <property type="evidence" value="ECO:0007669"/>
    <property type="project" value="UniProtKB-SubCell"/>
</dbReference>
<dbReference type="InterPro" id="IPR019787">
    <property type="entry name" value="Znf_PHD-finger"/>
</dbReference>
<evidence type="ECO:0000256" key="11">
    <source>
        <dbReference type="SAM" id="MobiDB-lite"/>
    </source>
</evidence>
<evidence type="ECO:0000259" key="14">
    <source>
        <dbReference type="PROSITE" id="PS51061"/>
    </source>
</evidence>
<feature type="compositionally biased region" description="Polar residues" evidence="11">
    <location>
        <begin position="1007"/>
        <end position="1023"/>
    </location>
</feature>
<proteinExistence type="inferred from homology"/>
<comment type="subcellular location">
    <subcellularLocation>
        <location evidence="1">Nucleus</location>
    </subcellularLocation>
</comment>
<feature type="domain" description="RING-type" evidence="13">
    <location>
        <begin position="122"/>
        <end position="171"/>
    </location>
</feature>
<dbReference type="GO" id="GO:0000977">
    <property type="term" value="F:RNA polymerase II transcription regulatory region sequence-specific DNA binding"/>
    <property type="evidence" value="ECO:0007669"/>
    <property type="project" value="TreeGrafter"/>
</dbReference>
<keyword evidence="8" id="KW-0804">Transcription</keyword>
<feature type="region of interest" description="Disordered" evidence="11">
    <location>
        <begin position="984"/>
        <end position="1076"/>
    </location>
</feature>
<feature type="region of interest" description="Disordered" evidence="11">
    <location>
        <begin position="1"/>
        <end position="58"/>
    </location>
</feature>
<comment type="similarity">
    <text evidence="2">Belongs to the NFX1 family.</text>
</comment>
<evidence type="ECO:0000256" key="10">
    <source>
        <dbReference type="PROSITE-ProRule" id="PRU00175"/>
    </source>
</evidence>
<dbReference type="InterPro" id="IPR034078">
    <property type="entry name" value="NFX1_fam"/>
</dbReference>